<evidence type="ECO:0000256" key="9">
    <source>
        <dbReference type="ARBA" id="ARBA00022842"/>
    </source>
</evidence>
<evidence type="ECO:0000256" key="6">
    <source>
        <dbReference type="ARBA" id="ARBA00022741"/>
    </source>
</evidence>
<dbReference type="GO" id="GO:0005524">
    <property type="term" value="F:ATP binding"/>
    <property type="evidence" value="ECO:0007669"/>
    <property type="project" value="UniProtKB-KW"/>
</dbReference>
<dbReference type="GO" id="GO:0004674">
    <property type="term" value="F:protein serine/threonine kinase activity"/>
    <property type="evidence" value="ECO:0007669"/>
    <property type="project" value="UniProtKB-KW"/>
</dbReference>
<evidence type="ECO:0000313" key="12">
    <source>
        <dbReference type="EMBL" id="KAB0300221.1"/>
    </source>
</evidence>
<keyword evidence="2" id="KW-0723">Serine/threonine-protein kinase</keyword>
<evidence type="ECO:0000259" key="11">
    <source>
        <dbReference type="Pfam" id="PF01636"/>
    </source>
</evidence>
<dbReference type="Proteomes" id="UP000326687">
    <property type="component" value="Unassembled WGS sequence"/>
</dbReference>
<evidence type="ECO:0000256" key="3">
    <source>
        <dbReference type="ARBA" id="ARBA00022553"/>
    </source>
</evidence>
<dbReference type="SUPFAM" id="SSF56112">
    <property type="entry name" value="Protein kinase-like (PK-like)"/>
    <property type="match status" value="1"/>
</dbReference>
<keyword evidence="7" id="KW-0418">Kinase</keyword>
<keyword evidence="10" id="KW-0346">Stress response</keyword>
<keyword evidence="6" id="KW-0547">Nucleotide-binding</keyword>
<dbReference type="GO" id="GO:0046872">
    <property type="term" value="F:metal ion binding"/>
    <property type="evidence" value="ECO:0007669"/>
    <property type="project" value="UniProtKB-KW"/>
</dbReference>
<evidence type="ECO:0000256" key="4">
    <source>
        <dbReference type="ARBA" id="ARBA00022679"/>
    </source>
</evidence>
<sequence>MKDNIRYFKQKLNEAYDINVTDVSALSSMHELYQLTTVYGEQYVVKLYRASHCSLSHLTSMTEFNASLKANRVSVTVPVPGVDGKYVQYIDDMYAVLSHSVHGDTVSTLNSSQCYLFGLECARLHLTQSKHDFPPKKTEELLTLPLLNIRAGYRHKQEKVGVIETLATQVEVNLSKFPLPEVLCHGDFHWGNAIFSSEQITILDLDFCCRSWRIYDPIVFLWNLLFTNSDNIKEQWSSFLSGYQSISEFSEEELIAIPWLLIAHNIWQIGFIGEATIDEWEFDDYWFDRKFELFAVIREMYL</sequence>
<dbReference type="GO" id="GO:0005737">
    <property type="term" value="C:cytoplasm"/>
    <property type="evidence" value="ECO:0007669"/>
    <property type="project" value="TreeGrafter"/>
</dbReference>
<organism evidence="12 13">
    <name type="scientific">Vibrio fortis</name>
    <dbReference type="NCBI Taxonomy" id="212667"/>
    <lineage>
        <taxon>Bacteria</taxon>
        <taxon>Pseudomonadati</taxon>
        <taxon>Pseudomonadota</taxon>
        <taxon>Gammaproteobacteria</taxon>
        <taxon>Vibrionales</taxon>
        <taxon>Vibrionaceae</taxon>
        <taxon>Vibrio</taxon>
    </lineage>
</organism>
<evidence type="ECO:0000256" key="1">
    <source>
        <dbReference type="ARBA" id="ARBA00022490"/>
    </source>
</evidence>
<dbReference type="Gene3D" id="1.20.1270.170">
    <property type="match status" value="1"/>
</dbReference>
<dbReference type="InterPro" id="IPR002575">
    <property type="entry name" value="Aminoglycoside_PTrfase"/>
</dbReference>
<evidence type="ECO:0000256" key="10">
    <source>
        <dbReference type="ARBA" id="ARBA00023016"/>
    </source>
</evidence>
<keyword evidence="5" id="KW-0479">Metal-binding</keyword>
<comment type="caution">
    <text evidence="12">The sequence shown here is derived from an EMBL/GenBank/DDBJ whole genome shotgun (WGS) entry which is preliminary data.</text>
</comment>
<name>A0A5N3S2T5_9VIBR</name>
<reference evidence="12 13" key="1">
    <citation type="submission" date="2019-09" db="EMBL/GenBank/DDBJ databases">
        <title>Vibrio Fortis S7-72.</title>
        <authorList>
            <person name="Das S.K."/>
        </authorList>
    </citation>
    <scope>NUCLEOTIDE SEQUENCE [LARGE SCALE GENOMIC DNA]</scope>
    <source>
        <strain evidence="12 13">S7-72</strain>
    </source>
</reference>
<evidence type="ECO:0000256" key="5">
    <source>
        <dbReference type="ARBA" id="ARBA00022723"/>
    </source>
</evidence>
<dbReference type="RefSeq" id="WP_150897626.1">
    <property type="nucleotide sequence ID" value="NZ_VXDD01000005.1"/>
</dbReference>
<keyword evidence="9" id="KW-0460">Magnesium</keyword>
<evidence type="ECO:0000256" key="2">
    <source>
        <dbReference type="ARBA" id="ARBA00022527"/>
    </source>
</evidence>
<dbReference type="EMBL" id="VXDD01000005">
    <property type="protein sequence ID" value="KAB0300221.1"/>
    <property type="molecule type" value="Genomic_DNA"/>
</dbReference>
<dbReference type="AlphaFoldDB" id="A0A5N3S2T5"/>
<feature type="domain" description="Aminoglycoside phosphotransferase" evidence="11">
    <location>
        <begin position="33"/>
        <end position="229"/>
    </location>
</feature>
<dbReference type="InterPro" id="IPR032882">
    <property type="entry name" value="SrkA/RdoA"/>
</dbReference>
<dbReference type="PANTHER" id="PTHR39573:SF1">
    <property type="entry name" value="STRESS RESPONSE KINASE A"/>
    <property type="match status" value="1"/>
</dbReference>
<dbReference type="Gene3D" id="1.10.510.10">
    <property type="entry name" value="Transferase(Phosphotransferase) domain 1"/>
    <property type="match status" value="1"/>
</dbReference>
<keyword evidence="4 12" id="KW-0808">Transferase</keyword>
<gene>
    <name evidence="12" type="ORF">F2Z80_24330</name>
</gene>
<evidence type="ECO:0000313" key="13">
    <source>
        <dbReference type="Proteomes" id="UP000326687"/>
    </source>
</evidence>
<keyword evidence="8" id="KW-0067">ATP-binding</keyword>
<dbReference type="Pfam" id="PF01636">
    <property type="entry name" value="APH"/>
    <property type="match status" value="1"/>
</dbReference>
<dbReference type="Gene3D" id="3.30.200.70">
    <property type="match status" value="1"/>
</dbReference>
<evidence type="ECO:0000256" key="7">
    <source>
        <dbReference type="ARBA" id="ARBA00022777"/>
    </source>
</evidence>
<evidence type="ECO:0000256" key="8">
    <source>
        <dbReference type="ARBA" id="ARBA00022840"/>
    </source>
</evidence>
<proteinExistence type="predicted"/>
<keyword evidence="3" id="KW-0597">Phosphoprotein</keyword>
<dbReference type="InterPro" id="IPR011009">
    <property type="entry name" value="Kinase-like_dom_sf"/>
</dbReference>
<protein>
    <submittedName>
        <fullName evidence="12">Phosphotransferase</fullName>
    </submittedName>
</protein>
<keyword evidence="1" id="KW-0963">Cytoplasm</keyword>
<dbReference type="PANTHER" id="PTHR39573">
    <property type="entry name" value="STRESS RESPONSE KINASE A"/>
    <property type="match status" value="1"/>
</dbReference>
<accession>A0A5N3S2T5</accession>